<dbReference type="Proteomes" id="UP001056384">
    <property type="component" value="Chromosome 8"/>
</dbReference>
<feature type="region of interest" description="Disordered" evidence="1">
    <location>
        <begin position="101"/>
        <end position="128"/>
    </location>
</feature>
<reference evidence="3" key="1">
    <citation type="submission" date="2022-06" db="EMBL/GenBank/DDBJ databases">
        <title>Complete genome sequences of two strains of the flax pathogen Septoria linicola.</title>
        <authorList>
            <person name="Lapalu N."/>
            <person name="Simon A."/>
            <person name="Demenou B."/>
            <person name="Paumier D."/>
            <person name="Guillot M.-P."/>
            <person name="Gout L."/>
            <person name="Valade R."/>
        </authorList>
    </citation>
    <scope>NUCLEOTIDE SEQUENCE</scope>
    <source>
        <strain evidence="3">SE15195</strain>
    </source>
</reference>
<protein>
    <submittedName>
        <fullName evidence="3">Uncharacterized protein</fullName>
    </submittedName>
</protein>
<feature type="signal peptide" evidence="2">
    <location>
        <begin position="1"/>
        <end position="20"/>
    </location>
</feature>
<organism evidence="3 4">
    <name type="scientific">Septoria linicola</name>
    <dbReference type="NCBI Taxonomy" id="215465"/>
    <lineage>
        <taxon>Eukaryota</taxon>
        <taxon>Fungi</taxon>
        <taxon>Dikarya</taxon>
        <taxon>Ascomycota</taxon>
        <taxon>Pezizomycotina</taxon>
        <taxon>Dothideomycetes</taxon>
        <taxon>Dothideomycetidae</taxon>
        <taxon>Mycosphaerellales</taxon>
        <taxon>Mycosphaerellaceae</taxon>
        <taxon>Septoria</taxon>
    </lineage>
</organism>
<keyword evidence="4" id="KW-1185">Reference proteome</keyword>
<evidence type="ECO:0000256" key="1">
    <source>
        <dbReference type="SAM" id="MobiDB-lite"/>
    </source>
</evidence>
<name>A0A9Q9AWF4_9PEZI</name>
<dbReference type="AlphaFoldDB" id="A0A9Q9AWF4"/>
<feature type="chain" id="PRO_5040358130" evidence="2">
    <location>
        <begin position="21"/>
        <end position="128"/>
    </location>
</feature>
<evidence type="ECO:0000313" key="4">
    <source>
        <dbReference type="Proteomes" id="UP001056384"/>
    </source>
</evidence>
<sequence>MQFSTLLSAGLLLLATSAGAAPVSQNNAGLLPWLIHIAKNALRADNVDTWIASHDLERREAVPRFGALCRLAKKIFPGRKPAPGSPAALGEWANGKNFHATSEPSKFAPGLGLKKPLRQDSGIWGPRA</sequence>
<accession>A0A9Q9AWF4</accession>
<keyword evidence="2" id="KW-0732">Signal</keyword>
<evidence type="ECO:0000256" key="2">
    <source>
        <dbReference type="SAM" id="SignalP"/>
    </source>
</evidence>
<dbReference type="EMBL" id="CP099425">
    <property type="protein sequence ID" value="USW56390.1"/>
    <property type="molecule type" value="Genomic_DNA"/>
</dbReference>
<proteinExistence type="predicted"/>
<gene>
    <name evidence="3" type="ORF">Slin15195_G097090</name>
</gene>
<evidence type="ECO:0000313" key="3">
    <source>
        <dbReference type="EMBL" id="USW56390.1"/>
    </source>
</evidence>